<dbReference type="Gene3D" id="1.20.1260.10">
    <property type="match status" value="1"/>
</dbReference>
<evidence type="ECO:0000313" key="2">
    <source>
        <dbReference type="EMBL" id="QPJ62592.1"/>
    </source>
</evidence>
<dbReference type="Pfam" id="PF02915">
    <property type="entry name" value="Rubrerythrin"/>
    <property type="match status" value="1"/>
</dbReference>
<name>A0A7T0BXC5_9BACT</name>
<feature type="domain" description="Rubrerythrin diiron-binding" evidence="1">
    <location>
        <begin position="13"/>
        <end position="159"/>
    </location>
</feature>
<protein>
    <submittedName>
        <fullName evidence="2">Ferritin family protein</fullName>
    </submittedName>
</protein>
<dbReference type="Proteomes" id="UP000594688">
    <property type="component" value="Chromosome"/>
</dbReference>
<evidence type="ECO:0000259" key="1">
    <source>
        <dbReference type="Pfam" id="PF02915"/>
    </source>
</evidence>
<sequence>MLGPVCEQITDKEILDISLKIEREGQYFYEKLAELVPIPEIKDFLSHMAQEETRHERQFINLIAEKKGKDYGWDDNEELREAVEKLFQTDIFPDIDEWEREENPFPSVNEAIEFAIEAEMISMEFYRLLGEFCNNLEAKTVLAMLEKAEMEHLHYMKALHAKYSTP</sequence>
<reference evidence="2 3" key="1">
    <citation type="submission" date="2020-02" db="EMBL/GenBank/DDBJ databases">
        <title>Genomic and physiological characterization of two novel Nitrospinaceae genera.</title>
        <authorList>
            <person name="Mueller A.J."/>
            <person name="Jung M.-Y."/>
            <person name="Strachan C.R."/>
            <person name="Herbold C.W."/>
            <person name="Kirkegaard R.H."/>
            <person name="Daims H."/>
        </authorList>
    </citation>
    <scope>NUCLEOTIDE SEQUENCE [LARGE SCALE GENOMIC DNA]</scope>
    <source>
        <strain evidence="2">EB</strain>
    </source>
</reference>
<dbReference type="CDD" id="cd01045">
    <property type="entry name" value="Ferritin_like_AB"/>
    <property type="match status" value="1"/>
</dbReference>
<evidence type="ECO:0000313" key="3">
    <source>
        <dbReference type="Proteomes" id="UP000594688"/>
    </source>
</evidence>
<dbReference type="InterPro" id="IPR012347">
    <property type="entry name" value="Ferritin-like"/>
</dbReference>
<organism evidence="2 3">
    <name type="scientific">Candidatus Nitronauta litoralis</name>
    <dbReference type="NCBI Taxonomy" id="2705533"/>
    <lineage>
        <taxon>Bacteria</taxon>
        <taxon>Pseudomonadati</taxon>
        <taxon>Nitrospinota/Tectimicrobiota group</taxon>
        <taxon>Nitrospinota</taxon>
        <taxon>Nitrospinia</taxon>
        <taxon>Nitrospinales</taxon>
        <taxon>Nitrospinaceae</taxon>
        <taxon>Candidatus Nitronauta</taxon>
    </lineage>
</organism>
<dbReference type="PANTHER" id="PTHR33531">
    <property type="entry name" value="RUBRERYTHRIN SUBFAMILY"/>
    <property type="match status" value="1"/>
</dbReference>
<dbReference type="InterPro" id="IPR003251">
    <property type="entry name" value="Rr_diiron-bd_dom"/>
</dbReference>
<accession>A0A7T0BXC5</accession>
<gene>
    <name evidence="2" type="ORF">G3M70_12205</name>
</gene>
<dbReference type="PANTHER" id="PTHR33531:SF7">
    <property type="entry name" value="HYPOTHETICAL MEMBRANE PROTEIN, CONSERVED"/>
    <property type="match status" value="1"/>
</dbReference>
<dbReference type="EMBL" id="CP048685">
    <property type="protein sequence ID" value="QPJ62592.1"/>
    <property type="molecule type" value="Genomic_DNA"/>
</dbReference>
<dbReference type="SUPFAM" id="SSF47240">
    <property type="entry name" value="Ferritin-like"/>
    <property type="match status" value="1"/>
</dbReference>
<dbReference type="AlphaFoldDB" id="A0A7T0BXC5"/>
<dbReference type="KEGG" id="nli:G3M70_12205"/>
<proteinExistence type="predicted"/>
<dbReference type="GO" id="GO:0046872">
    <property type="term" value="F:metal ion binding"/>
    <property type="evidence" value="ECO:0007669"/>
    <property type="project" value="InterPro"/>
</dbReference>
<dbReference type="InterPro" id="IPR009078">
    <property type="entry name" value="Ferritin-like_SF"/>
</dbReference>
<dbReference type="GO" id="GO:0016491">
    <property type="term" value="F:oxidoreductase activity"/>
    <property type="evidence" value="ECO:0007669"/>
    <property type="project" value="InterPro"/>
</dbReference>